<accession>A0A2W5SAF2</accession>
<comment type="caution">
    <text evidence="1">The sequence shown here is derived from an EMBL/GenBank/DDBJ whole genome shotgun (WGS) entry which is preliminary data.</text>
</comment>
<dbReference type="AlphaFoldDB" id="A0A2W5SAF2"/>
<proteinExistence type="predicted"/>
<reference evidence="1 2" key="1">
    <citation type="submission" date="2017-08" db="EMBL/GenBank/DDBJ databases">
        <title>Infants hospitalized years apart are colonized by the same room-sourced microbial strains.</title>
        <authorList>
            <person name="Brooks B."/>
            <person name="Olm M.R."/>
            <person name="Firek B.A."/>
            <person name="Baker R."/>
            <person name="Thomas B.C."/>
            <person name="Morowitz M.J."/>
            <person name="Banfield J.F."/>
        </authorList>
    </citation>
    <scope>NUCLEOTIDE SEQUENCE [LARGE SCALE GENOMIC DNA]</scope>
    <source>
        <strain evidence="1">S2_003_000_R2_11</strain>
    </source>
</reference>
<organism evidence="1 2">
    <name type="scientific">Cereibacter sphaeroides</name>
    <name type="common">Rhodobacter sphaeroides</name>
    <dbReference type="NCBI Taxonomy" id="1063"/>
    <lineage>
        <taxon>Bacteria</taxon>
        <taxon>Pseudomonadati</taxon>
        <taxon>Pseudomonadota</taxon>
        <taxon>Alphaproteobacteria</taxon>
        <taxon>Rhodobacterales</taxon>
        <taxon>Paracoccaceae</taxon>
        <taxon>Cereibacter</taxon>
    </lineage>
</organism>
<sequence>MVVAVGVSAGAVLWAQSPVTHEVDGWCLSYDRDKVTYTTSNSAANGPTPFFLVPSGIPTLRSSDDVDATGLNVHYSKWTRGPLTDKSFDNCGGTVLDNGLVAFPPRLPRDPSVRRDCPGSPFHESLLPAKTDPLANQILIWCSPDPIVVACRMADRMPNGWEAVISLPKTHVDQWREASVAARAYFDEFLTDCGERE</sequence>
<evidence type="ECO:0000313" key="1">
    <source>
        <dbReference type="EMBL" id="PZQ97882.1"/>
    </source>
</evidence>
<gene>
    <name evidence="1" type="ORF">DI533_12095</name>
</gene>
<protein>
    <submittedName>
        <fullName evidence="1">Uncharacterized protein</fullName>
    </submittedName>
</protein>
<dbReference type="EMBL" id="QFQS01000002">
    <property type="protein sequence ID" value="PZQ97882.1"/>
    <property type="molecule type" value="Genomic_DNA"/>
</dbReference>
<dbReference type="Proteomes" id="UP000248975">
    <property type="component" value="Unassembled WGS sequence"/>
</dbReference>
<evidence type="ECO:0000313" key="2">
    <source>
        <dbReference type="Proteomes" id="UP000248975"/>
    </source>
</evidence>
<name>A0A2W5SAF2_CERSP</name>